<organism evidence="2 3">
    <name type="scientific">Malassezia obtusa</name>
    <dbReference type="NCBI Taxonomy" id="76774"/>
    <lineage>
        <taxon>Eukaryota</taxon>
        <taxon>Fungi</taxon>
        <taxon>Dikarya</taxon>
        <taxon>Basidiomycota</taxon>
        <taxon>Ustilaginomycotina</taxon>
        <taxon>Malasseziomycetes</taxon>
        <taxon>Malasseziales</taxon>
        <taxon>Malasseziaceae</taxon>
        <taxon>Malassezia</taxon>
    </lineage>
</organism>
<evidence type="ECO:0000313" key="3">
    <source>
        <dbReference type="Proteomes" id="UP001214603"/>
    </source>
</evidence>
<dbReference type="EMBL" id="CP119934">
    <property type="protein sequence ID" value="WFD02041.1"/>
    <property type="molecule type" value="Genomic_DNA"/>
</dbReference>
<name>A0AAF0DXK3_9BASI</name>
<feature type="region of interest" description="Disordered" evidence="1">
    <location>
        <begin position="92"/>
        <end position="123"/>
    </location>
</feature>
<proteinExistence type="predicted"/>
<evidence type="ECO:0000313" key="2">
    <source>
        <dbReference type="EMBL" id="WFD02041.1"/>
    </source>
</evidence>
<dbReference type="Proteomes" id="UP001214603">
    <property type="component" value="Chromosome 1"/>
</dbReference>
<accession>A0AAF0DXK3</accession>
<feature type="compositionally biased region" description="Polar residues" evidence="1">
    <location>
        <begin position="27"/>
        <end position="37"/>
    </location>
</feature>
<feature type="region of interest" description="Disordered" evidence="1">
    <location>
        <begin position="1"/>
        <end position="45"/>
    </location>
</feature>
<feature type="compositionally biased region" description="Polar residues" evidence="1">
    <location>
        <begin position="1"/>
        <end position="19"/>
    </location>
</feature>
<sequence>MPGRSQSFLNLPRSGTISTMEPLRPNEAQQDTLQSGAISPPGQVIAAPPAHAIAPHFEWVRDYEWPPSPTGFTSQPAEPVSKPAVAITDTETSAAPDAALVSVQPGSAERTSPTRCPSDSSEAGSELQYTSWTCFLVLDEATRIPMGQLKPAPHHPLVVCQLSLPSPLPDLRHSGLGQDGRGFSREELRDIVVVTSVHLVIRESLGSLQGTP</sequence>
<feature type="compositionally biased region" description="Polar residues" evidence="1">
    <location>
        <begin position="109"/>
        <end position="123"/>
    </location>
</feature>
<keyword evidence="3" id="KW-1185">Reference proteome</keyword>
<reference evidence="2" key="1">
    <citation type="submission" date="2023-03" db="EMBL/GenBank/DDBJ databases">
        <title>Mating type loci evolution in Malassezia.</title>
        <authorList>
            <person name="Coelho M.A."/>
        </authorList>
    </citation>
    <scope>NUCLEOTIDE SEQUENCE</scope>
    <source>
        <strain evidence="2">CBS 7876</strain>
    </source>
</reference>
<gene>
    <name evidence="2" type="ORF">MOBT1_000719</name>
</gene>
<dbReference type="AlphaFoldDB" id="A0AAF0DXK3"/>
<evidence type="ECO:0000256" key="1">
    <source>
        <dbReference type="SAM" id="MobiDB-lite"/>
    </source>
</evidence>
<protein>
    <submittedName>
        <fullName evidence="2">Uncharacterized protein</fullName>
    </submittedName>
</protein>